<sequence>MDKQTAATRYIGPSGLDPIMNRIFNMLPKLGISVLGSRLLAVRGRTSGEWRTTMVNVLKTEDGARYLVAPRGQTQWVRNLRVTPAGELRLGRKVETFTATELADEDKLPVLREYLNKWGWEVGRFFEGVTKDASDAELADIAPGFPVFRLA</sequence>
<dbReference type="InterPro" id="IPR004378">
    <property type="entry name" value="F420H2_quin_Rdtase"/>
</dbReference>
<reference evidence="1 2" key="1">
    <citation type="submission" date="2021-01" db="EMBL/GenBank/DDBJ databases">
        <title>WGS of actinomycetes isolated from Thailand.</title>
        <authorList>
            <person name="Thawai C."/>
        </authorList>
    </citation>
    <scope>NUCLEOTIDE SEQUENCE [LARGE SCALE GENOMIC DNA]</scope>
    <source>
        <strain evidence="1 2">LPG 2</strain>
    </source>
</reference>
<dbReference type="Proteomes" id="UP000602198">
    <property type="component" value="Unassembled WGS sequence"/>
</dbReference>
<gene>
    <name evidence="1" type="ORF">JK358_05560</name>
</gene>
<dbReference type="Gene3D" id="2.30.110.10">
    <property type="entry name" value="Electron Transport, Fmn-binding Protein, Chain A"/>
    <property type="match status" value="1"/>
</dbReference>
<dbReference type="Pfam" id="PF04075">
    <property type="entry name" value="F420H2_quin_red"/>
    <property type="match status" value="1"/>
</dbReference>
<dbReference type="InterPro" id="IPR012349">
    <property type="entry name" value="Split_barrel_FMN-bd"/>
</dbReference>
<protein>
    <submittedName>
        <fullName evidence="1">Nitroreductase family deazaflavin-dependent oxidoreductase</fullName>
    </submittedName>
</protein>
<organism evidence="1 2">
    <name type="scientific">Nocardia acididurans</name>
    <dbReference type="NCBI Taxonomy" id="2802282"/>
    <lineage>
        <taxon>Bacteria</taxon>
        <taxon>Bacillati</taxon>
        <taxon>Actinomycetota</taxon>
        <taxon>Actinomycetes</taxon>
        <taxon>Mycobacteriales</taxon>
        <taxon>Nocardiaceae</taxon>
        <taxon>Nocardia</taxon>
    </lineage>
</organism>
<evidence type="ECO:0000313" key="1">
    <source>
        <dbReference type="EMBL" id="MBL1073854.1"/>
    </source>
</evidence>
<proteinExistence type="predicted"/>
<evidence type="ECO:0000313" key="2">
    <source>
        <dbReference type="Proteomes" id="UP000602198"/>
    </source>
</evidence>
<dbReference type="RefSeq" id="WP_201944420.1">
    <property type="nucleotide sequence ID" value="NZ_JAERRJ010000002.1"/>
</dbReference>
<dbReference type="EMBL" id="JAERRJ010000002">
    <property type="protein sequence ID" value="MBL1073854.1"/>
    <property type="molecule type" value="Genomic_DNA"/>
</dbReference>
<accession>A0ABS1M212</accession>
<comment type="caution">
    <text evidence="1">The sequence shown here is derived from an EMBL/GenBank/DDBJ whole genome shotgun (WGS) entry which is preliminary data.</text>
</comment>
<keyword evidence="2" id="KW-1185">Reference proteome</keyword>
<name>A0ABS1M212_9NOCA</name>